<accession>A0A840BW51</accession>
<evidence type="ECO:0000313" key="2">
    <source>
        <dbReference type="Proteomes" id="UP000577362"/>
    </source>
</evidence>
<dbReference type="RefSeq" id="WP_183315666.1">
    <property type="nucleotide sequence ID" value="NZ_JACIEN010000001.1"/>
</dbReference>
<organism evidence="1 2">
    <name type="scientific">Chelatococcus caeni</name>
    <dbReference type="NCBI Taxonomy" id="1348468"/>
    <lineage>
        <taxon>Bacteria</taxon>
        <taxon>Pseudomonadati</taxon>
        <taxon>Pseudomonadota</taxon>
        <taxon>Alphaproteobacteria</taxon>
        <taxon>Hyphomicrobiales</taxon>
        <taxon>Chelatococcaceae</taxon>
        <taxon>Chelatococcus</taxon>
    </lineage>
</organism>
<evidence type="ECO:0000313" key="1">
    <source>
        <dbReference type="EMBL" id="MBB4015579.1"/>
    </source>
</evidence>
<gene>
    <name evidence="1" type="ORF">GGR16_000585</name>
</gene>
<proteinExistence type="predicted"/>
<comment type="caution">
    <text evidence="1">The sequence shown here is derived from an EMBL/GenBank/DDBJ whole genome shotgun (WGS) entry which is preliminary data.</text>
</comment>
<protein>
    <submittedName>
        <fullName evidence="1">Uncharacterized protein</fullName>
    </submittedName>
</protein>
<name>A0A840BW51_9HYPH</name>
<dbReference type="AlphaFoldDB" id="A0A840BW51"/>
<reference evidence="1 2" key="1">
    <citation type="submission" date="2020-08" db="EMBL/GenBank/DDBJ databases">
        <title>Genomic Encyclopedia of Type Strains, Phase IV (KMG-IV): sequencing the most valuable type-strain genomes for metagenomic binning, comparative biology and taxonomic classification.</title>
        <authorList>
            <person name="Goeker M."/>
        </authorList>
    </citation>
    <scope>NUCLEOTIDE SEQUENCE [LARGE SCALE GENOMIC DNA]</scope>
    <source>
        <strain evidence="1 2">DSM 103737</strain>
    </source>
</reference>
<keyword evidence="2" id="KW-1185">Reference proteome</keyword>
<sequence length="221" mass="24068">MNLSQLKLPKIAFACAFVSQPVSAYSNELQAAIDALVGTQFVLSEPIMENGARTGCALEYNVFLRDHLYGSGDLLKVAGSVGVLSIPTHDARKFAGLLKVSPSKLDWDAQLEAHATPSPPTRIYLTSDTLGSNLDELVRTVPNPEAGSLFGVFHANTFLRILAEGAKEKRLKIGFDQNSAERDLVMSVDFDIVATDPDGGRSRSDKQLNNFVECLKMLLRE</sequence>
<dbReference type="Proteomes" id="UP000577362">
    <property type="component" value="Unassembled WGS sequence"/>
</dbReference>
<dbReference type="EMBL" id="JACIEN010000001">
    <property type="protein sequence ID" value="MBB4015579.1"/>
    <property type="molecule type" value="Genomic_DNA"/>
</dbReference>